<evidence type="ECO:0000256" key="3">
    <source>
        <dbReference type="ARBA" id="ARBA00023172"/>
    </source>
</evidence>
<dbReference type="GO" id="GO:0006310">
    <property type="term" value="P:DNA recombination"/>
    <property type="evidence" value="ECO:0007669"/>
    <property type="project" value="UniProtKB-KW"/>
</dbReference>
<keyword evidence="1" id="KW-0229">DNA integration</keyword>
<dbReference type="PROSITE" id="PS51898">
    <property type="entry name" value="TYR_RECOMBINASE"/>
    <property type="match status" value="1"/>
</dbReference>
<feature type="compositionally biased region" description="Pro residues" evidence="5">
    <location>
        <begin position="216"/>
        <end position="230"/>
    </location>
</feature>
<dbReference type="PROSITE" id="PS51900">
    <property type="entry name" value="CB"/>
    <property type="match status" value="1"/>
</dbReference>
<reference evidence="8" key="1">
    <citation type="submission" date="2023-03" db="EMBL/GenBank/DDBJ databases">
        <title>Amycolatopsis taiwanensis NBRC 103393.</title>
        <authorList>
            <person name="Ichikawa N."/>
            <person name="Sato H."/>
            <person name="Tonouchi N."/>
        </authorList>
    </citation>
    <scope>NUCLEOTIDE SEQUENCE</scope>
    <source>
        <strain evidence="8">NBRC 103393</strain>
    </source>
</reference>
<dbReference type="Gene3D" id="1.10.443.10">
    <property type="entry name" value="Intergrase catalytic core"/>
    <property type="match status" value="1"/>
</dbReference>
<evidence type="ECO:0000259" key="7">
    <source>
        <dbReference type="PROSITE" id="PS51900"/>
    </source>
</evidence>
<feature type="domain" description="Tyr recombinase" evidence="6">
    <location>
        <begin position="223"/>
        <end position="289"/>
    </location>
</feature>
<dbReference type="Pfam" id="PF14659">
    <property type="entry name" value="Phage_int_SAM_3"/>
    <property type="match status" value="1"/>
</dbReference>
<organism evidence="8 9">
    <name type="scientific">Amycolatopsis taiwanensis</name>
    <dbReference type="NCBI Taxonomy" id="342230"/>
    <lineage>
        <taxon>Bacteria</taxon>
        <taxon>Bacillati</taxon>
        <taxon>Actinomycetota</taxon>
        <taxon>Actinomycetes</taxon>
        <taxon>Pseudonocardiales</taxon>
        <taxon>Pseudonocardiaceae</taxon>
        <taxon>Amycolatopsis</taxon>
    </lineage>
</organism>
<feature type="domain" description="Core-binding (CB)" evidence="7">
    <location>
        <begin position="91"/>
        <end position="201"/>
    </location>
</feature>
<dbReference type="Gene3D" id="1.10.150.130">
    <property type="match status" value="1"/>
</dbReference>
<dbReference type="InterPro" id="IPR010998">
    <property type="entry name" value="Integrase_recombinase_N"/>
</dbReference>
<keyword evidence="9" id="KW-1185">Reference proteome</keyword>
<evidence type="ECO:0000256" key="5">
    <source>
        <dbReference type="SAM" id="MobiDB-lite"/>
    </source>
</evidence>
<dbReference type="GO" id="GO:0003677">
    <property type="term" value="F:DNA binding"/>
    <property type="evidence" value="ECO:0007669"/>
    <property type="project" value="UniProtKB-UniRule"/>
</dbReference>
<evidence type="ECO:0008006" key="10">
    <source>
        <dbReference type="Google" id="ProtNLM"/>
    </source>
</evidence>
<dbReference type="InterPro" id="IPR004107">
    <property type="entry name" value="Integrase_SAM-like_N"/>
</dbReference>
<evidence type="ECO:0000259" key="6">
    <source>
        <dbReference type="PROSITE" id="PS51898"/>
    </source>
</evidence>
<sequence>MRDITWDAKPSYPRRTAAYEKVRKRPRGSIDVRPSGALRVRVFAGYDSITGKRNYLVEHVPPGPDAEREAEAALVRVLNEVNERRNARTKATLNQLLDKYLAVANLDPGTLRGYRRNYKNHVKQLIGSKKVAEIDAQLLDSFYAELRRCRKHCDGTNAIDHRTNKPHECDDRCKTHECKGLAASTVRRVHFLLSGALTRAVKWGWITTGNPASTAEPPPEPNPDPQPPTPEEAARIVNEAWKDPEWGTLVWLAMTTGARRAELCALRWKHVSLSLGTISVRRSVDQERC</sequence>
<evidence type="ECO:0000313" key="8">
    <source>
        <dbReference type="EMBL" id="GLY66029.1"/>
    </source>
</evidence>
<dbReference type="EMBL" id="BSTI01000005">
    <property type="protein sequence ID" value="GLY66029.1"/>
    <property type="molecule type" value="Genomic_DNA"/>
</dbReference>
<dbReference type="InterPro" id="IPR013762">
    <property type="entry name" value="Integrase-like_cat_sf"/>
</dbReference>
<dbReference type="GO" id="GO:0015074">
    <property type="term" value="P:DNA integration"/>
    <property type="evidence" value="ECO:0007669"/>
    <property type="project" value="UniProtKB-KW"/>
</dbReference>
<comment type="caution">
    <text evidence="8">The sequence shown here is derived from an EMBL/GenBank/DDBJ whole genome shotgun (WGS) entry which is preliminary data.</text>
</comment>
<accession>A0A9W6QYS2</accession>
<keyword evidence="3" id="KW-0233">DNA recombination</keyword>
<dbReference type="InterPro" id="IPR044068">
    <property type="entry name" value="CB"/>
</dbReference>
<proteinExistence type="predicted"/>
<evidence type="ECO:0000256" key="4">
    <source>
        <dbReference type="PROSITE-ProRule" id="PRU01248"/>
    </source>
</evidence>
<evidence type="ECO:0000313" key="9">
    <source>
        <dbReference type="Proteomes" id="UP001165136"/>
    </source>
</evidence>
<feature type="region of interest" description="Disordered" evidence="5">
    <location>
        <begin position="208"/>
        <end position="231"/>
    </location>
</feature>
<dbReference type="SUPFAM" id="SSF56349">
    <property type="entry name" value="DNA breaking-rejoining enzymes"/>
    <property type="match status" value="1"/>
</dbReference>
<dbReference type="InterPro" id="IPR011010">
    <property type="entry name" value="DNA_brk_join_enz"/>
</dbReference>
<dbReference type="InterPro" id="IPR002104">
    <property type="entry name" value="Integrase_catalytic"/>
</dbReference>
<name>A0A9W6QYS2_9PSEU</name>
<evidence type="ECO:0000256" key="1">
    <source>
        <dbReference type="ARBA" id="ARBA00022908"/>
    </source>
</evidence>
<dbReference type="Proteomes" id="UP001165136">
    <property type="component" value="Unassembled WGS sequence"/>
</dbReference>
<dbReference type="AlphaFoldDB" id="A0A9W6QYS2"/>
<protein>
    <recommendedName>
        <fullName evidence="10">Integrase</fullName>
    </recommendedName>
</protein>
<evidence type="ECO:0000256" key="2">
    <source>
        <dbReference type="ARBA" id="ARBA00023125"/>
    </source>
</evidence>
<gene>
    <name evidence="8" type="ORF">Atai01_26480</name>
</gene>
<keyword evidence="2 4" id="KW-0238">DNA-binding</keyword>